<keyword evidence="5 8" id="KW-0687">Ribonucleoprotein</keyword>
<dbReference type="InterPro" id="IPR013810">
    <property type="entry name" value="Ribosomal_uS5_N"/>
</dbReference>
<dbReference type="InterPro" id="IPR018192">
    <property type="entry name" value="Ribosomal_uS5_N_CS"/>
</dbReference>
<comment type="subcellular location">
    <subcellularLocation>
        <location evidence="1">Mitochondrion</location>
    </subcellularLocation>
</comment>
<dbReference type="InterPro" id="IPR020568">
    <property type="entry name" value="Ribosomal_Su5_D2-typ_SF"/>
</dbReference>
<reference evidence="12" key="1">
    <citation type="journal article" date="2018" name="Nat. Microbiol.">
        <title>Leveraging single-cell genomics to expand the fungal tree of life.</title>
        <authorList>
            <person name="Ahrendt S.R."/>
            <person name="Quandt C.A."/>
            <person name="Ciobanu D."/>
            <person name="Clum A."/>
            <person name="Salamov A."/>
            <person name="Andreopoulos B."/>
            <person name="Cheng J.F."/>
            <person name="Woyke T."/>
            <person name="Pelin A."/>
            <person name="Henrissat B."/>
            <person name="Reynolds N.K."/>
            <person name="Benny G.L."/>
            <person name="Smith M.E."/>
            <person name="James T.Y."/>
            <person name="Grigoriev I.V."/>
        </authorList>
    </citation>
    <scope>NUCLEOTIDE SEQUENCE [LARGE SCALE GENOMIC DNA]</scope>
    <source>
        <strain evidence="12">RSA 468</strain>
    </source>
</reference>
<evidence type="ECO:0000313" key="11">
    <source>
        <dbReference type="EMBL" id="RKP38380.1"/>
    </source>
</evidence>
<dbReference type="PROSITE" id="PS50881">
    <property type="entry name" value="S5_DSRBD"/>
    <property type="match status" value="1"/>
</dbReference>
<evidence type="ECO:0000256" key="6">
    <source>
        <dbReference type="ARBA" id="ARBA00039335"/>
    </source>
</evidence>
<accession>A0A4P9ZZY1</accession>
<evidence type="ECO:0000256" key="7">
    <source>
        <dbReference type="ARBA" id="ARBA00041606"/>
    </source>
</evidence>
<gene>
    <name evidence="11" type="ORF">BJ085DRAFT_42734</name>
</gene>
<dbReference type="SUPFAM" id="SSF54768">
    <property type="entry name" value="dsRNA-binding domain-like"/>
    <property type="match status" value="1"/>
</dbReference>
<comment type="similarity">
    <text evidence="2 9">Belongs to the universal ribosomal protein uS5 family.</text>
</comment>
<dbReference type="GO" id="GO:0005763">
    <property type="term" value="C:mitochondrial small ribosomal subunit"/>
    <property type="evidence" value="ECO:0007669"/>
    <property type="project" value="UniProtKB-ARBA"/>
</dbReference>
<evidence type="ECO:0000256" key="3">
    <source>
        <dbReference type="ARBA" id="ARBA00022980"/>
    </source>
</evidence>
<dbReference type="Pfam" id="PF00333">
    <property type="entry name" value="Ribosomal_S5"/>
    <property type="match status" value="1"/>
</dbReference>
<dbReference type="GO" id="GO:0003723">
    <property type="term" value="F:RNA binding"/>
    <property type="evidence" value="ECO:0007669"/>
    <property type="project" value="InterPro"/>
</dbReference>
<evidence type="ECO:0000256" key="8">
    <source>
        <dbReference type="PROSITE-ProRule" id="PRU00268"/>
    </source>
</evidence>
<evidence type="ECO:0000259" key="10">
    <source>
        <dbReference type="PROSITE" id="PS50881"/>
    </source>
</evidence>
<dbReference type="Pfam" id="PF03719">
    <property type="entry name" value="Ribosomal_S5_C"/>
    <property type="match status" value="1"/>
</dbReference>
<evidence type="ECO:0000256" key="9">
    <source>
        <dbReference type="RuleBase" id="RU003823"/>
    </source>
</evidence>
<dbReference type="GO" id="GO:0003735">
    <property type="term" value="F:structural constituent of ribosome"/>
    <property type="evidence" value="ECO:0007669"/>
    <property type="project" value="UniProtKB-UniRule"/>
</dbReference>
<feature type="domain" description="S5 DRBM" evidence="10">
    <location>
        <begin position="1"/>
        <end position="51"/>
    </location>
</feature>
<dbReference type="FunFam" id="3.30.230.10:FF:000002">
    <property type="entry name" value="30S ribosomal protein S5"/>
    <property type="match status" value="1"/>
</dbReference>
<keyword evidence="12" id="KW-1185">Reference proteome</keyword>
<dbReference type="PANTHER" id="PTHR48277">
    <property type="entry name" value="MITOCHONDRIAL RIBOSOMAL PROTEIN S5"/>
    <property type="match status" value="1"/>
</dbReference>
<dbReference type="InterPro" id="IPR005324">
    <property type="entry name" value="Ribosomal_uS5_C"/>
</dbReference>
<dbReference type="EMBL" id="ML002374">
    <property type="protein sequence ID" value="RKP38380.1"/>
    <property type="molecule type" value="Genomic_DNA"/>
</dbReference>
<dbReference type="Proteomes" id="UP000268162">
    <property type="component" value="Unassembled WGS sequence"/>
</dbReference>
<dbReference type="GO" id="GO:0006412">
    <property type="term" value="P:translation"/>
    <property type="evidence" value="ECO:0007669"/>
    <property type="project" value="InterPro"/>
</dbReference>
<evidence type="ECO:0000256" key="2">
    <source>
        <dbReference type="ARBA" id="ARBA00008945"/>
    </source>
</evidence>
<dbReference type="SUPFAM" id="SSF54211">
    <property type="entry name" value="Ribosomal protein S5 domain 2-like"/>
    <property type="match status" value="1"/>
</dbReference>
<dbReference type="STRING" id="215637.A0A4P9ZZY1"/>
<keyword evidence="4" id="KW-0496">Mitochondrion</keyword>
<dbReference type="InterPro" id="IPR014721">
    <property type="entry name" value="Ribsml_uS5_D2-typ_fold_subgr"/>
</dbReference>
<evidence type="ECO:0000313" key="12">
    <source>
        <dbReference type="Proteomes" id="UP000268162"/>
    </source>
</evidence>
<protein>
    <recommendedName>
        <fullName evidence="6">Small ribosomal subunit protein uS5m</fullName>
    </recommendedName>
    <alternativeName>
        <fullName evidence="7">28S ribosomal protein S5, mitochondrial</fullName>
    </alternativeName>
</protein>
<dbReference type="InterPro" id="IPR000851">
    <property type="entry name" value="Ribosomal_uS5"/>
</dbReference>
<dbReference type="GO" id="GO:0005743">
    <property type="term" value="C:mitochondrial inner membrane"/>
    <property type="evidence" value="ECO:0007669"/>
    <property type="project" value="UniProtKB-ARBA"/>
</dbReference>
<dbReference type="PANTHER" id="PTHR48277:SF1">
    <property type="entry name" value="MITOCHONDRIAL RIBOSOMAL PROTEIN S5"/>
    <property type="match status" value="1"/>
</dbReference>
<dbReference type="FunFam" id="3.30.160.20:FF:000022">
    <property type="entry name" value="28S ribosomal protein S5, mitochondrial"/>
    <property type="match status" value="1"/>
</dbReference>
<dbReference type="AlphaFoldDB" id="A0A4P9ZZY1"/>
<name>A0A4P9ZZY1_9FUNG</name>
<organism evidence="11 12">
    <name type="scientific">Dimargaris cristalligena</name>
    <dbReference type="NCBI Taxonomy" id="215637"/>
    <lineage>
        <taxon>Eukaryota</taxon>
        <taxon>Fungi</taxon>
        <taxon>Fungi incertae sedis</taxon>
        <taxon>Zoopagomycota</taxon>
        <taxon>Kickxellomycotina</taxon>
        <taxon>Dimargaritomycetes</taxon>
        <taxon>Dimargaritales</taxon>
        <taxon>Dimargaritaceae</taxon>
        <taxon>Dimargaris</taxon>
    </lineage>
</organism>
<proteinExistence type="inferred from homology"/>
<evidence type="ECO:0000256" key="5">
    <source>
        <dbReference type="ARBA" id="ARBA00023274"/>
    </source>
</evidence>
<dbReference type="Gene3D" id="3.30.160.20">
    <property type="match status" value="1"/>
</dbReference>
<keyword evidence="3 8" id="KW-0689">Ribosomal protein</keyword>
<evidence type="ECO:0000256" key="4">
    <source>
        <dbReference type="ARBA" id="ARBA00023128"/>
    </source>
</evidence>
<dbReference type="Gene3D" id="3.30.230.10">
    <property type="match status" value="1"/>
</dbReference>
<evidence type="ECO:0000256" key="1">
    <source>
        <dbReference type="ARBA" id="ARBA00004173"/>
    </source>
</evidence>
<dbReference type="PROSITE" id="PS00585">
    <property type="entry name" value="RIBOSOMAL_S5"/>
    <property type="match status" value="1"/>
</dbReference>
<sequence length="129" mass="14298">MTRKGKMPSMYALVVVGNGEGAAGYGEAKSEEVADAVRKATVRAIKAMEFIPRYDNRTIFHDIKHKFKATHIDLFARPPGFGKRVNPYLYEICYCAGIEDIAGKVNGSRNPMNVIKGMFEALQTQRTPG</sequence>